<organism evidence="6 7">
    <name type="scientific">Paramecium primaurelia</name>
    <dbReference type="NCBI Taxonomy" id="5886"/>
    <lineage>
        <taxon>Eukaryota</taxon>
        <taxon>Sar</taxon>
        <taxon>Alveolata</taxon>
        <taxon>Ciliophora</taxon>
        <taxon>Intramacronucleata</taxon>
        <taxon>Oligohymenophorea</taxon>
        <taxon>Peniculida</taxon>
        <taxon>Parameciidae</taxon>
        <taxon>Paramecium</taxon>
    </lineage>
</organism>
<dbReference type="InterPro" id="IPR009914">
    <property type="entry name" value="DPM2"/>
</dbReference>
<evidence type="ECO:0000256" key="3">
    <source>
        <dbReference type="ARBA" id="ARBA00022989"/>
    </source>
</evidence>
<evidence type="ECO:0000256" key="2">
    <source>
        <dbReference type="ARBA" id="ARBA00022692"/>
    </source>
</evidence>
<dbReference type="Proteomes" id="UP000688137">
    <property type="component" value="Unassembled WGS sequence"/>
</dbReference>
<comment type="pathway">
    <text evidence="5">Protein modification; protein glycosylation.</text>
</comment>
<comment type="caution">
    <text evidence="6">The sequence shown here is derived from an EMBL/GenBank/DDBJ whole genome shotgun (WGS) entry which is preliminary data.</text>
</comment>
<keyword evidence="2 5" id="KW-0812">Transmembrane</keyword>
<dbReference type="Pfam" id="PF07297">
    <property type="entry name" value="DPM2"/>
    <property type="match status" value="1"/>
</dbReference>
<dbReference type="GO" id="GO:0180047">
    <property type="term" value="P:dolichol phosphate mannose biosynthetic process"/>
    <property type="evidence" value="ECO:0007669"/>
    <property type="project" value="InterPro"/>
</dbReference>
<comment type="subcellular location">
    <subcellularLocation>
        <location evidence="5">Endoplasmic reticulum membrane</location>
        <topology evidence="5">Multi-pass membrane protein</topology>
    </subcellularLocation>
    <subcellularLocation>
        <location evidence="1">Membrane</location>
        <topology evidence="1">Multi-pass membrane protein</topology>
    </subcellularLocation>
</comment>
<dbReference type="EMBL" id="CAJJDM010000003">
    <property type="protein sequence ID" value="CAD8044154.1"/>
    <property type="molecule type" value="Genomic_DNA"/>
</dbReference>
<keyword evidence="3 5" id="KW-1133">Transmembrane helix</keyword>
<keyword evidence="5" id="KW-0256">Endoplasmic reticulum</keyword>
<evidence type="ECO:0000313" key="7">
    <source>
        <dbReference type="Proteomes" id="UP000688137"/>
    </source>
</evidence>
<evidence type="ECO:0000256" key="4">
    <source>
        <dbReference type="ARBA" id="ARBA00023136"/>
    </source>
</evidence>
<feature type="transmembrane region" description="Helical" evidence="5">
    <location>
        <begin position="45"/>
        <end position="69"/>
    </location>
</feature>
<protein>
    <recommendedName>
        <fullName evidence="5">Dolichol phosphate-mannose biosynthesis regulatory protein</fullName>
    </recommendedName>
</protein>
<gene>
    <name evidence="6" type="ORF">PPRIM_AZ9-3.1.T0060236</name>
</gene>
<comment type="subunit">
    <text evidence="5">Component of the dolichol-phosphate mannose (DPM) synthase complex.</text>
</comment>
<proteinExistence type="inferred from homology"/>
<keyword evidence="4 5" id="KW-0472">Membrane</keyword>
<comment type="similarity">
    <text evidence="5">Belongs to the DPM2 family.</text>
</comment>
<evidence type="ECO:0000256" key="5">
    <source>
        <dbReference type="RuleBase" id="RU365084"/>
    </source>
</evidence>
<dbReference type="AlphaFoldDB" id="A0A8S1JPB8"/>
<reference evidence="6" key="1">
    <citation type="submission" date="2021-01" db="EMBL/GenBank/DDBJ databases">
        <authorList>
            <consortium name="Genoscope - CEA"/>
            <person name="William W."/>
        </authorList>
    </citation>
    <scope>NUCLEOTIDE SEQUENCE</scope>
</reference>
<dbReference type="GO" id="GO:0005789">
    <property type="term" value="C:endoplasmic reticulum membrane"/>
    <property type="evidence" value="ECO:0007669"/>
    <property type="project" value="UniProtKB-SubCell"/>
</dbReference>
<sequence>MRILGLLALVLIVGSYIYYCSWLLLKPFLPEDHYSYYYFPDQKYVYYLPSLFLLLILSMVMSTLGYILINSEVFSKPQMPPWIKYGYQGPKITHQ</sequence>
<accession>A0A8S1JPB8</accession>
<keyword evidence="7" id="KW-1185">Reference proteome</keyword>
<name>A0A8S1JPB8_PARPR</name>
<evidence type="ECO:0000256" key="1">
    <source>
        <dbReference type="ARBA" id="ARBA00004141"/>
    </source>
</evidence>
<comment type="function">
    <text evidence="5">Regulatory subunit of the dolichol-phosphate mannose (DPM) synthase complex; essential for the ER localization.</text>
</comment>
<dbReference type="GO" id="GO:0030234">
    <property type="term" value="F:enzyme regulator activity"/>
    <property type="evidence" value="ECO:0007669"/>
    <property type="project" value="UniProtKB-UniRule"/>
</dbReference>
<feature type="transmembrane region" description="Helical" evidence="5">
    <location>
        <begin position="7"/>
        <end position="25"/>
    </location>
</feature>
<dbReference type="OMA" id="YTLWIIV"/>
<evidence type="ECO:0000313" key="6">
    <source>
        <dbReference type="EMBL" id="CAD8044154.1"/>
    </source>
</evidence>